<evidence type="ECO:0000256" key="1">
    <source>
        <dbReference type="SAM" id="MobiDB-lite"/>
    </source>
</evidence>
<sequence>MAAMEVKKVYCRRKREKSQQIDHIPKCFQLPRTPSASKPRTDFSLPICSSKDIELEPLSSKEIQSSVIVGSSDTSNDKIRDIDDPSSTRSTEPESRRQETPTNCMELTVVKSFGEKAQMQPCSNRNDEGRDDNATVLEFTPNRSQLTENSEVCATPGSVVWAKTGQCWWPAEILGEKSSKSGSRVERHLLVQYFGKNGSAWVDPATDLSPFEECFKERSCNRAKEFQNALKQALHYKEHPRSCKESSGSPDGRDRSSHQLPAGTMTSTEPKTGSRKDPSWKYGVEIEVPGGKAGKKVTIVKGGVKRMKEHLACTHKDVVPCPNVPLEVKDEINQYLKNFQNAKFAYQRNFDEMIASETYFVDDRGDSGILSEGMNSCRSGSDRGIRGPMDRFLEKKGDDTNAKEMATSANEHRSEVCSDIGRFFIENGIPFSCARSPSYFKMLHSVGNYGQGLQSADDA</sequence>
<dbReference type="PANTHER" id="PTHR10688">
    <property type="entry name" value="PWWP DOMAIN-CONTAINING PROTEIN"/>
    <property type="match status" value="1"/>
</dbReference>
<name>A0AA38TPP8_9ASTR</name>
<feature type="region of interest" description="Disordered" evidence="1">
    <location>
        <begin position="1"/>
        <end position="45"/>
    </location>
</feature>
<dbReference type="Proteomes" id="UP001172457">
    <property type="component" value="Chromosome 3"/>
</dbReference>
<dbReference type="PROSITE" id="PS50812">
    <property type="entry name" value="PWWP"/>
    <property type="match status" value="1"/>
</dbReference>
<feature type="region of interest" description="Disordered" evidence="1">
    <location>
        <begin position="59"/>
        <end position="103"/>
    </location>
</feature>
<dbReference type="SUPFAM" id="SSF63748">
    <property type="entry name" value="Tudor/PWWP/MBT"/>
    <property type="match status" value="1"/>
</dbReference>
<accession>A0AA38TPP8</accession>
<dbReference type="InterPro" id="IPR000313">
    <property type="entry name" value="PWWP_dom"/>
</dbReference>
<dbReference type="InterPro" id="IPR052657">
    <property type="entry name" value="PDP_family_Arabidopsis"/>
</dbReference>
<proteinExistence type="predicted"/>
<gene>
    <name evidence="3" type="ORF">OSB04_009956</name>
</gene>
<evidence type="ECO:0000313" key="4">
    <source>
        <dbReference type="Proteomes" id="UP001172457"/>
    </source>
</evidence>
<organism evidence="3 4">
    <name type="scientific">Centaurea solstitialis</name>
    <name type="common">yellow star-thistle</name>
    <dbReference type="NCBI Taxonomy" id="347529"/>
    <lineage>
        <taxon>Eukaryota</taxon>
        <taxon>Viridiplantae</taxon>
        <taxon>Streptophyta</taxon>
        <taxon>Embryophyta</taxon>
        <taxon>Tracheophyta</taxon>
        <taxon>Spermatophyta</taxon>
        <taxon>Magnoliopsida</taxon>
        <taxon>eudicotyledons</taxon>
        <taxon>Gunneridae</taxon>
        <taxon>Pentapetalae</taxon>
        <taxon>asterids</taxon>
        <taxon>campanulids</taxon>
        <taxon>Asterales</taxon>
        <taxon>Asteraceae</taxon>
        <taxon>Carduoideae</taxon>
        <taxon>Cardueae</taxon>
        <taxon>Centaureinae</taxon>
        <taxon>Centaurea</taxon>
    </lineage>
</organism>
<feature type="compositionally biased region" description="Polar residues" evidence="1">
    <location>
        <begin position="61"/>
        <end position="74"/>
    </location>
</feature>
<comment type="caution">
    <text evidence="3">The sequence shown here is derived from an EMBL/GenBank/DDBJ whole genome shotgun (WGS) entry which is preliminary data.</text>
</comment>
<dbReference type="Pfam" id="PF00855">
    <property type="entry name" value="PWWP"/>
    <property type="match status" value="1"/>
</dbReference>
<dbReference type="Gene3D" id="2.30.30.140">
    <property type="match status" value="1"/>
</dbReference>
<reference evidence="3" key="1">
    <citation type="submission" date="2023-03" db="EMBL/GenBank/DDBJ databases">
        <title>Chromosome-scale reference genome and RAD-based genetic map of yellow starthistle (Centaurea solstitialis) reveal putative structural variation and QTLs associated with invader traits.</title>
        <authorList>
            <person name="Reatini B."/>
            <person name="Cang F.A."/>
            <person name="Jiang Q."/>
            <person name="Mckibben M.T.W."/>
            <person name="Barker M.S."/>
            <person name="Rieseberg L.H."/>
            <person name="Dlugosch K.M."/>
        </authorList>
    </citation>
    <scope>NUCLEOTIDE SEQUENCE</scope>
    <source>
        <strain evidence="3">CAN-66</strain>
        <tissue evidence="3">Leaf</tissue>
    </source>
</reference>
<dbReference type="AlphaFoldDB" id="A0AA38TPP8"/>
<evidence type="ECO:0000313" key="3">
    <source>
        <dbReference type="EMBL" id="KAJ9555342.1"/>
    </source>
</evidence>
<evidence type="ECO:0000259" key="2">
    <source>
        <dbReference type="PROSITE" id="PS50812"/>
    </source>
</evidence>
<protein>
    <recommendedName>
        <fullName evidence="2">PWWP domain-containing protein</fullName>
    </recommendedName>
</protein>
<dbReference type="EMBL" id="JARYMX010000003">
    <property type="protein sequence ID" value="KAJ9555342.1"/>
    <property type="molecule type" value="Genomic_DNA"/>
</dbReference>
<feature type="domain" description="PWWP" evidence="2">
    <location>
        <begin position="156"/>
        <end position="213"/>
    </location>
</feature>
<feature type="region of interest" description="Disordered" evidence="1">
    <location>
        <begin position="237"/>
        <end position="283"/>
    </location>
</feature>
<dbReference type="PANTHER" id="PTHR10688:SF14">
    <property type="entry name" value="PWWP DOMAIN-CONTAINING PROTEIN"/>
    <property type="match status" value="1"/>
</dbReference>
<keyword evidence="4" id="KW-1185">Reference proteome</keyword>
<dbReference type="CDD" id="cd05162">
    <property type="entry name" value="PWWP"/>
    <property type="match status" value="1"/>
</dbReference>